<keyword evidence="2" id="KW-0806">Transcription termination</keyword>
<dbReference type="Proteomes" id="UP001141552">
    <property type="component" value="Unassembled WGS sequence"/>
</dbReference>
<keyword evidence="2" id="KW-0805">Transcription regulation</keyword>
<evidence type="ECO:0000313" key="4">
    <source>
        <dbReference type="EMBL" id="KAJ4830893.1"/>
    </source>
</evidence>
<dbReference type="InterPro" id="IPR003690">
    <property type="entry name" value="MTERF"/>
</dbReference>
<keyword evidence="3" id="KW-0809">Transit peptide</keyword>
<accession>A0A9Q0J750</accession>
<organism evidence="4 5">
    <name type="scientific">Turnera subulata</name>
    <dbReference type="NCBI Taxonomy" id="218843"/>
    <lineage>
        <taxon>Eukaryota</taxon>
        <taxon>Viridiplantae</taxon>
        <taxon>Streptophyta</taxon>
        <taxon>Embryophyta</taxon>
        <taxon>Tracheophyta</taxon>
        <taxon>Spermatophyta</taxon>
        <taxon>Magnoliopsida</taxon>
        <taxon>eudicotyledons</taxon>
        <taxon>Gunneridae</taxon>
        <taxon>Pentapetalae</taxon>
        <taxon>rosids</taxon>
        <taxon>fabids</taxon>
        <taxon>Malpighiales</taxon>
        <taxon>Passifloraceae</taxon>
        <taxon>Turnera</taxon>
    </lineage>
</organism>
<comment type="similarity">
    <text evidence="1">Belongs to the mTERF family.</text>
</comment>
<protein>
    <recommendedName>
        <fullName evidence="6">Transcription termination factor MTERF8, chloroplastic</fullName>
    </recommendedName>
</protein>
<evidence type="ECO:0008006" key="6">
    <source>
        <dbReference type="Google" id="ProtNLM"/>
    </source>
</evidence>
<dbReference type="InterPro" id="IPR038538">
    <property type="entry name" value="MTERF_sf"/>
</dbReference>
<proteinExistence type="inferred from homology"/>
<dbReference type="OrthoDB" id="637682at2759"/>
<evidence type="ECO:0000256" key="3">
    <source>
        <dbReference type="ARBA" id="ARBA00022946"/>
    </source>
</evidence>
<keyword evidence="5" id="KW-1185">Reference proteome</keyword>
<keyword evidence="2" id="KW-0804">Transcription</keyword>
<reference evidence="4" key="2">
    <citation type="journal article" date="2023" name="Plants (Basel)">
        <title>Annotation of the Turnera subulata (Passifloraceae) Draft Genome Reveals the S-Locus Evolved after the Divergence of Turneroideae from Passifloroideae in a Stepwise Manner.</title>
        <authorList>
            <person name="Henning P.M."/>
            <person name="Roalson E.H."/>
            <person name="Mir W."/>
            <person name="McCubbin A.G."/>
            <person name="Shore J.S."/>
        </authorList>
    </citation>
    <scope>NUCLEOTIDE SEQUENCE</scope>
    <source>
        <strain evidence="4">F60SS</strain>
    </source>
</reference>
<evidence type="ECO:0000256" key="2">
    <source>
        <dbReference type="ARBA" id="ARBA00022472"/>
    </source>
</evidence>
<gene>
    <name evidence="4" type="ORF">Tsubulata_011121</name>
</gene>
<evidence type="ECO:0000256" key="1">
    <source>
        <dbReference type="ARBA" id="ARBA00007692"/>
    </source>
</evidence>
<dbReference type="Pfam" id="PF02536">
    <property type="entry name" value="mTERF"/>
    <property type="match status" value="2"/>
</dbReference>
<dbReference type="PANTHER" id="PTHR13068">
    <property type="entry name" value="CGI-12 PROTEIN-RELATED"/>
    <property type="match status" value="1"/>
</dbReference>
<dbReference type="EMBL" id="JAKUCV010005510">
    <property type="protein sequence ID" value="KAJ4830893.1"/>
    <property type="molecule type" value="Genomic_DNA"/>
</dbReference>
<dbReference type="GO" id="GO:0006353">
    <property type="term" value="P:DNA-templated transcription termination"/>
    <property type="evidence" value="ECO:0007669"/>
    <property type="project" value="UniProtKB-KW"/>
</dbReference>
<name>A0A9Q0J750_9ROSI</name>
<dbReference type="AlphaFoldDB" id="A0A9Q0J750"/>
<reference evidence="4" key="1">
    <citation type="submission" date="2022-02" db="EMBL/GenBank/DDBJ databases">
        <authorList>
            <person name="Henning P.M."/>
            <person name="McCubbin A.G."/>
            <person name="Shore J.S."/>
        </authorList>
    </citation>
    <scope>NUCLEOTIDE SEQUENCE</scope>
    <source>
        <strain evidence="4">F60SS</strain>
        <tissue evidence="4">Leaves</tissue>
    </source>
</reference>
<sequence>MVSGGLAVLPISPSPFCPCWSTLPSQTPRHHWLSPFPVVDTHVRSAPAAGVTNPPRNERQPFFFFHGHSQLKKHIILQCSVPEPVLSRQSGEDMLRAFLGATGFAEEQTNSILELNPALTLANFESIRTRVFDLRSAGIDGIHLCPLITKYPNVLVAKELEPFLQFVVKELAGKLEPRKLRAVLATGEPRYFVGLDKKVRLLLDHGVPRDKIVRVLNKASLLKAFCTKSVQEVDRTLTFFGRFDGIELVVKRPLVLNFDLDTQLIPKVEYLKKISGGDEAATGALLRKLPAILSYSLEHTTAQVELLTSVAGLSRQQIFAIFLVFPNLISASRERKLLPRIELLKQCGFSSDEIFKYFRSYPLFIGLSYESNLVHKIVFLVKIGYRHGTREFMLALGSVTRTSCENLQSVIGLYLGYGLSCEDILSMTRKHPQILQYSYDSSREKIAYLVEEMGRDIRELLAFPAFLGYSLDARIKVRYEERKKVLGKDLSIIRLLCVSAATFPRQAKKGRNPIPD</sequence>
<dbReference type="GO" id="GO:0003676">
    <property type="term" value="F:nucleic acid binding"/>
    <property type="evidence" value="ECO:0007669"/>
    <property type="project" value="InterPro"/>
</dbReference>
<dbReference type="PANTHER" id="PTHR13068:SF135">
    <property type="entry name" value="TRANSCRIPTION TERMINATION FACTOR MTERF8, CHLOROPLASTIC"/>
    <property type="match status" value="1"/>
</dbReference>
<dbReference type="SMART" id="SM00733">
    <property type="entry name" value="Mterf"/>
    <property type="match status" value="7"/>
</dbReference>
<comment type="caution">
    <text evidence="4">The sequence shown here is derived from an EMBL/GenBank/DDBJ whole genome shotgun (WGS) entry which is preliminary data.</text>
</comment>
<dbReference type="Gene3D" id="1.25.70.10">
    <property type="entry name" value="Transcription termination factor 3, mitochondrial"/>
    <property type="match status" value="2"/>
</dbReference>
<evidence type="ECO:0000313" key="5">
    <source>
        <dbReference type="Proteomes" id="UP001141552"/>
    </source>
</evidence>